<gene>
    <name evidence="2" type="ORF">I2492_07425</name>
    <name evidence="1" type="ORF">I2493_07425</name>
</gene>
<reference evidence="2 4" key="1">
    <citation type="submission" date="2020-11" db="EMBL/GenBank/DDBJ databases">
        <title>Insectihabitans protaetiae gen. nov. sp. nov. and Insectihabitans allomyrinae sp. nov., isolated from larvae of Protaetia brevitarsis seulensis and Allomyrina dichotoma, respectively.</title>
        <authorList>
            <person name="Lee S.D."/>
            <person name="Byeon Y.-S."/>
            <person name="Kim S.-M."/>
            <person name="Yang H.L."/>
            <person name="Kim I.S."/>
        </authorList>
    </citation>
    <scope>NUCLEOTIDE SEQUENCE</scope>
    <source>
        <strain evidence="2">CWB-B4</strain>
        <strain evidence="1 4">CWB-B43</strain>
    </source>
</reference>
<evidence type="ECO:0000313" key="4">
    <source>
        <dbReference type="Proteomes" id="UP001296969"/>
    </source>
</evidence>
<dbReference type="Proteomes" id="UP000807542">
    <property type="component" value="Unassembled WGS sequence"/>
</dbReference>
<proteinExistence type="predicted"/>
<dbReference type="EMBL" id="JADRCP010000001">
    <property type="protein sequence ID" value="MBK5176152.1"/>
    <property type="molecule type" value="Genomic_DNA"/>
</dbReference>
<organism evidence="2 3">
    <name type="scientific">Limnobaculum xujianqingii</name>
    <dbReference type="NCBI Taxonomy" id="2738837"/>
    <lineage>
        <taxon>Bacteria</taxon>
        <taxon>Pseudomonadati</taxon>
        <taxon>Pseudomonadota</taxon>
        <taxon>Gammaproteobacteria</taxon>
        <taxon>Enterobacterales</taxon>
        <taxon>Budviciaceae</taxon>
        <taxon>Limnobaculum</taxon>
    </lineage>
</organism>
<dbReference type="Proteomes" id="UP001296969">
    <property type="component" value="Unassembled WGS sequence"/>
</dbReference>
<dbReference type="EMBL" id="JADRCQ010000001">
    <property type="protein sequence ID" value="MBK5072843.1"/>
    <property type="molecule type" value="Genomic_DNA"/>
</dbReference>
<dbReference type="RefSeq" id="WP_228397833.1">
    <property type="nucleotide sequence ID" value="NZ_JADRCP010000001.1"/>
</dbReference>
<evidence type="ECO:0000313" key="2">
    <source>
        <dbReference type="EMBL" id="MBK5176152.1"/>
    </source>
</evidence>
<name>A0A9D7AHL0_9GAMM</name>
<evidence type="ECO:0000313" key="1">
    <source>
        <dbReference type="EMBL" id="MBK5072843.1"/>
    </source>
</evidence>
<accession>A0A9D7AHL0</accession>
<protein>
    <submittedName>
        <fullName evidence="2">Uncharacterized protein</fullName>
    </submittedName>
</protein>
<keyword evidence="4" id="KW-1185">Reference proteome</keyword>
<comment type="caution">
    <text evidence="2">The sequence shown here is derived from an EMBL/GenBank/DDBJ whole genome shotgun (WGS) entry which is preliminary data.</text>
</comment>
<evidence type="ECO:0000313" key="3">
    <source>
        <dbReference type="Proteomes" id="UP000807542"/>
    </source>
</evidence>
<sequence>MTMIQNSLMNEFILSADDDGFIPLKVFAQKALKRSANDINTFFDPESRFYQQYLQTVILNVKHNVEFTQRYKKDGSPGARVCEGGVHKDDLLIFILQAQMAIENNTKKFDEAYKDYYELK</sequence>
<dbReference type="AlphaFoldDB" id="A0A9D7AHL0"/>